<evidence type="ECO:0000256" key="1">
    <source>
        <dbReference type="SAM" id="MobiDB-lite"/>
    </source>
</evidence>
<dbReference type="STRING" id="126957.T1J038"/>
<protein>
    <submittedName>
        <fullName evidence="2">Uncharacterized protein</fullName>
    </submittedName>
</protein>
<evidence type="ECO:0000313" key="3">
    <source>
        <dbReference type="Proteomes" id="UP000014500"/>
    </source>
</evidence>
<accession>T1J038</accession>
<dbReference type="PhylomeDB" id="T1J038"/>
<keyword evidence="3" id="KW-1185">Reference proteome</keyword>
<dbReference type="HOGENOM" id="CLU_136410_0_0_1"/>
<dbReference type="EMBL" id="JH431731">
    <property type="status" value="NOT_ANNOTATED_CDS"/>
    <property type="molecule type" value="Genomic_DNA"/>
</dbReference>
<sequence>MASAVRKFSTSCVYNGKKNFRKFYLFNRGPEDYKKERALDPFRETVMGVRLPGINVNEENKLIPIPEMIPELIVPDFKRLQTKTIRFLSSSRRNPIGIHSQTTLRRLLHGKMISDFKNGKLDENGDSKEPNEDEKRTAEEAWIKARQTGSDIYCREAGFKKKPEPFM</sequence>
<dbReference type="Proteomes" id="UP000014500">
    <property type="component" value="Unassembled WGS sequence"/>
</dbReference>
<feature type="region of interest" description="Disordered" evidence="1">
    <location>
        <begin position="118"/>
        <end position="140"/>
    </location>
</feature>
<organism evidence="2 3">
    <name type="scientific">Strigamia maritima</name>
    <name type="common">European centipede</name>
    <name type="synonym">Geophilus maritimus</name>
    <dbReference type="NCBI Taxonomy" id="126957"/>
    <lineage>
        <taxon>Eukaryota</taxon>
        <taxon>Metazoa</taxon>
        <taxon>Ecdysozoa</taxon>
        <taxon>Arthropoda</taxon>
        <taxon>Myriapoda</taxon>
        <taxon>Chilopoda</taxon>
        <taxon>Pleurostigmophora</taxon>
        <taxon>Geophilomorpha</taxon>
        <taxon>Linotaeniidae</taxon>
        <taxon>Strigamia</taxon>
    </lineage>
</organism>
<dbReference type="EnsemblMetazoa" id="SMAR006877-RA">
    <property type="protein sequence ID" value="SMAR006877-PA"/>
    <property type="gene ID" value="SMAR006877"/>
</dbReference>
<reference evidence="3" key="1">
    <citation type="submission" date="2011-05" db="EMBL/GenBank/DDBJ databases">
        <authorList>
            <person name="Richards S.R."/>
            <person name="Qu J."/>
            <person name="Jiang H."/>
            <person name="Jhangiani S.N."/>
            <person name="Agravi P."/>
            <person name="Goodspeed R."/>
            <person name="Gross S."/>
            <person name="Mandapat C."/>
            <person name="Jackson L."/>
            <person name="Mathew T."/>
            <person name="Pu L."/>
            <person name="Thornton R."/>
            <person name="Saada N."/>
            <person name="Wilczek-Boney K.B."/>
            <person name="Lee S."/>
            <person name="Kovar C."/>
            <person name="Wu Y."/>
            <person name="Scherer S.E."/>
            <person name="Worley K.C."/>
            <person name="Muzny D.M."/>
            <person name="Gibbs R."/>
        </authorList>
    </citation>
    <scope>NUCLEOTIDE SEQUENCE</scope>
    <source>
        <strain evidence="3">Brora</strain>
    </source>
</reference>
<dbReference type="OMA" id="CQQRTIS"/>
<reference evidence="2" key="2">
    <citation type="submission" date="2015-02" db="UniProtKB">
        <authorList>
            <consortium name="EnsemblMetazoa"/>
        </authorList>
    </citation>
    <scope>IDENTIFICATION</scope>
</reference>
<proteinExistence type="predicted"/>
<dbReference type="eggNOG" id="KOG4756">
    <property type="taxonomic scope" value="Eukaryota"/>
</dbReference>
<evidence type="ECO:0000313" key="2">
    <source>
        <dbReference type="EnsemblMetazoa" id="SMAR006877-PA"/>
    </source>
</evidence>
<dbReference type="AlphaFoldDB" id="T1J038"/>
<name>T1J038_STRMM</name>